<organism evidence="2 3">
    <name type="scientific">Photobacterium proteolyticum</name>
    <dbReference type="NCBI Taxonomy" id="1903952"/>
    <lineage>
        <taxon>Bacteria</taxon>
        <taxon>Pseudomonadati</taxon>
        <taxon>Pseudomonadota</taxon>
        <taxon>Gammaproteobacteria</taxon>
        <taxon>Vibrionales</taxon>
        <taxon>Vibrionaceae</taxon>
        <taxon>Photobacterium</taxon>
    </lineage>
</organism>
<keyword evidence="1" id="KW-0472">Membrane</keyword>
<sequence>MSLGNCVIVSEFSATIDEDPLELHAVRVTDNTQTKLIFVILFIVDQTMLLINKFKLFFQDFKL</sequence>
<evidence type="ECO:0000313" key="3">
    <source>
        <dbReference type="Proteomes" id="UP000186905"/>
    </source>
</evidence>
<feature type="transmembrane region" description="Helical" evidence="1">
    <location>
        <begin position="36"/>
        <end position="54"/>
    </location>
</feature>
<gene>
    <name evidence="2" type="ORF">BIT28_23965</name>
</gene>
<keyword evidence="1" id="KW-1133">Transmembrane helix</keyword>
<protein>
    <submittedName>
        <fullName evidence="2">Uncharacterized protein</fullName>
    </submittedName>
</protein>
<comment type="caution">
    <text evidence="2">The sequence shown here is derived from an EMBL/GenBank/DDBJ whole genome shotgun (WGS) entry which is preliminary data.</text>
</comment>
<dbReference type="EMBL" id="MJIL01000093">
    <property type="protein sequence ID" value="OLQ71719.1"/>
    <property type="molecule type" value="Genomic_DNA"/>
</dbReference>
<dbReference type="Proteomes" id="UP000186905">
    <property type="component" value="Unassembled WGS sequence"/>
</dbReference>
<keyword evidence="1" id="KW-0812">Transmembrane</keyword>
<keyword evidence="3" id="KW-1185">Reference proteome</keyword>
<proteinExistence type="predicted"/>
<reference evidence="2 3" key="1">
    <citation type="submission" date="2016-09" db="EMBL/GenBank/DDBJ databases">
        <title>Photobacterium proteolyticum sp. nov. a protease producing bacterium isolated from ocean sediments of Laizhou Bay.</title>
        <authorList>
            <person name="Li Y."/>
        </authorList>
    </citation>
    <scope>NUCLEOTIDE SEQUENCE [LARGE SCALE GENOMIC DNA]</scope>
    <source>
        <strain evidence="2 3">13-12</strain>
    </source>
</reference>
<name>A0A1Q9GBI3_9GAMM</name>
<evidence type="ECO:0000313" key="2">
    <source>
        <dbReference type="EMBL" id="OLQ71719.1"/>
    </source>
</evidence>
<dbReference type="AlphaFoldDB" id="A0A1Q9GBI3"/>
<evidence type="ECO:0000256" key="1">
    <source>
        <dbReference type="SAM" id="Phobius"/>
    </source>
</evidence>
<accession>A0A1Q9GBI3</accession>